<dbReference type="EMBL" id="CAUH01005119">
    <property type="protein sequence ID" value="CCU81502.1"/>
    <property type="molecule type" value="Genomic_DNA"/>
</dbReference>
<dbReference type="InParanoid" id="N1JGZ9"/>
<dbReference type="Proteomes" id="UP000015441">
    <property type="component" value="Unassembled WGS sequence"/>
</dbReference>
<dbReference type="eggNOG" id="KOG1188">
    <property type="taxonomic scope" value="Eukaryota"/>
</dbReference>
<feature type="repeat" description="WD" evidence="3">
    <location>
        <begin position="72"/>
        <end position="95"/>
    </location>
</feature>
<keyword evidence="2" id="KW-0677">Repeat</keyword>
<organism evidence="4 5">
    <name type="scientific">Blumeria graminis f. sp. hordei (strain DH14)</name>
    <name type="common">Barley powdery mildew</name>
    <name type="synonym">Oidium monilioides f. sp. hordei</name>
    <dbReference type="NCBI Taxonomy" id="546991"/>
    <lineage>
        <taxon>Eukaryota</taxon>
        <taxon>Fungi</taxon>
        <taxon>Dikarya</taxon>
        <taxon>Ascomycota</taxon>
        <taxon>Pezizomycotina</taxon>
        <taxon>Leotiomycetes</taxon>
        <taxon>Erysiphales</taxon>
        <taxon>Erysiphaceae</taxon>
        <taxon>Blumeria</taxon>
        <taxon>Blumeria hordei</taxon>
    </lineage>
</organism>
<sequence>MFSLNTIDYVQIGAPGSTYVYDILPLPEGLAALTSDDALRIFNLQSLSEPCSLLKNVGESTTCFRAIDNTCLVAVAGRDGVVRLWDIRSSQKQVAEIKVGDSSPILSLAICQPFRLATGSELTNHQASVVLWDLRTLGSPILQYNESHSDDITELQFHPLSPNLILSGSTDGLINIYNSDITDEEEALHQTINHGASVHHANFITGTDIFALSHDENLSIYDLVTSLDEGTSPMHQVHFNDVRKKLGGEYVAQVIGRPDGSAVLGMGKHSLESFELIQLKNNPPWAFMPDEKVSLLGGHGSDIIRSFCFLDSHQTIFTCGEDGQIKAWKDRQVA</sequence>
<evidence type="ECO:0000256" key="3">
    <source>
        <dbReference type="PROSITE-ProRule" id="PRU00221"/>
    </source>
</evidence>
<evidence type="ECO:0000313" key="5">
    <source>
        <dbReference type="Proteomes" id="UP000015441"/>
    </source>
</evidence>
<dbReference type="PANTHER" id="PTHR22889:SF0">
    <property type="entry name" value="WD REPEAT-CONTAINING PROTEIN 89"/>
    <property type="match status" value="1"/>
</dbReference>
<evidence type="ECO:0000313" key="4">
    <source>
        <dbReference type="EMBL" id="CCU81502.1"/>
    </source>
</evidence>
<dbReference type="InterPro" id="IPR039328">
    <property type="entry name" value="WDR89"/>
</dbReference>
<name>N1JGZ9_BLUG1</name>
<feature type="repeat" description="WD" evidence="3">
    <location>
        <begin position="145"/>
        <end position="178"/>
    </location>
</feature>
<dbReference type="STRING" id="546991.N1JGZ9"/>
<evidence type="ECO:0000256" key="1">
    <source>
        <dbReference type="ARBA" id="ARBA00022574"/>
    </source>
</evidence>
<keyword evidence="1 3" id="KW-0853">WD repeat</keyword>
<dbReference type="InterPro" id="IPR015943">
    <property type="entry name" value="WD40/YVTN_repeat-like_dom_sf"/>
</dbReference>
<protein>
    <submittedName>
        <fullName evidence="4">E3 ubiquitin-protein ligase</fullName>
    </submittedName>
</protein>
<gene>
    <name evidence="4" type="ORF">BGHDH14_bgh01450</name>
</gene>
<dbReference type="PROSITE" id="PS50082">
    <property type="entry name" value="WD_REPEATS_2"/>
    <property type="match status" value="2"/>
</dbReference>
<dbReference type="InterPro" id="IPR001680">
    <property type="entry name" value="WD40_rpt"/>
</dbReference>
<dbReference type="OrthoDB" id="25131at2759"/>
<dbReference type="Gene3D" id="2.130.10.10">
    <property type="entry name" value="YVTN repeat-like/Quinoprotein amine dehydrogenase"/>
    <property type="match status" value="2"/>
</dbReference>
<dbReference type="AlphaFoldDB" id="N1JGZ9"/>
<dbReference type="SMART" id="SM00320">
    <property type="entry name" value="WD40"/>
    <property type="match status" value="5"/>
</dbReference>
<dbReference type="InterPro" id="IPR036322">
    <property type="entry name" value="WD40_repeat_dom_sf"/>
</dbReference>
<reference evidence="4 5" key="1">
    <citation type="journal article" date="2010" name="Science">
        <title>Genome expansion and gene loss in powdery mildew fungi reveal tradeoffs in extreme parasitism.</title>
        <authorList>
            <person name="Spanu P.D."/>
            <person name="Abbott J.C."/>
            <person name="Amselem J."/>
            <person name="Burgis T.A."/>
            <person name="Soanes D.M."/>
            <person name="Stueber K."/>
            <person name="Ver Loren van Themaat E."/>
            <person name="Brown J.K.M."/>
            <person name="Butcher S.A."/>
            <person name="Gurr S.J."/>
            <person name="Lebrun M.-H."/>
            <person name="Ridout C.J."/>
            <person name="Schulze-Lefert P."/>
            <person name="Talbot N.J."/>
            <person name="Ahmadinejad N."/>
            <person name="Ametz C."/>
            <person name="Barton G.R."/>
            <person name="Benjdia M."/>
            <person name="Bidzinski P."/>
            <person name="Bindschedler L.V."/>
            <person name="Both M."/>
            <person name="Brewer M.T."/>
            <person name="Cadle-Davidson L."/>
            <person name="Cadle-Davidson M.M."/>
            <person name="Collemare J."/>
            <person name="Cramer R."/>
            <person name="Frenkel O."/>
            <person name="Godfrey D."/>
            <person name="Harriman J."/>
            <person name="Hoede C."/>
            <person name="King B.C."/>
            <person name="Klages S."/>
            <person name="Kleemann J."/>
            <person name="Knoll D."/>
            <person name="Koti P.S."/>
            <person name="Kreplak J."/>
            <person name="Lopez-Ruiz F.J."/>
            <person name="Lu X."/>
            <person name="Maekawa T."/>
            <person name="Mahanil S."/>
            <person name="Micali C."/>
            <person name="Milgroom M.G."/>
            <person name="Montana G."/>
            <person name="Noir S."/>
            <person name="O'Connell R.J."/>
            <person name="Oberhaensli S."/>
            <person name="Parlange F."/>
            <person name="Pedersen C."/>
            <person name="Quesneville H."/>
            <person name="Reinhardt R."/>
            <person name="Rott M."/>
            <person name="Sacristan S."/>
            <person name="Schmidt S.M."/>
            <person name="Schoen M."/>
            <person name="Skamnioti P."/>
            <person name="Sommer H."/>
            <person name="Stephens A."/>
            <person name="Takahara H."/>
            <person name="Thordal-Christensen H."/>
            <person name="Vigouroux M."/>
            <person name="Wessling R."/>
            <person name="Wicker T."/>
            <person name="Panstruga R."/>
        </authorList>
    </citation>
    <scope>NUCLEOTIDE SEQUENCE [LARGE SCALE GENOMIC DNA]</scope>
    <source>
        <strain evidence="4">DH14</strain>
    </source>
</reference>
<keyword evidence="5" id="KW-1185">Reference proteome</keyword>
<dbReference type="SUPFAM" id="SSF50978">
    <property type="entry name" value="WD40 repeat-like"/>
    <property type="match status" value="1"/>
</dbReference>
<dbReference type="FunCoup" id="N1JGZ9">
    <property type="interactions" value="700"/>
</dbReference>
<dbReference type="HOGENOM" id="CLU_037323_3_0_1"/>
<accession>N1JGZ9</accession>
<dbReference type="Pfam" id="PF00400">
    <property type="entry name" value="WD40"/>
    <property type="match status" value="3"/>
</dbReference>
<proteinExistence type="predicted"/>
<comment type="caution">
    <text evidence="4">The sequence shown here is derived from an EMBL/GenBank/DDBJ whole genome shotgun (WGS) entry which is preliminary data.</text>
</comment>
<evidence type="ECO:0000256" key="2">
    <source>
        <dbReference type="ARBA" id="ARBA00022737"/>
    </source>
</evidence>
<dbReference type="PANTHER" id="PTHR22889">
    <property type="entry name" value="WD REPEAT-CONTAINING PROTEIN 89"/>
    <property type="match status" value="1"/>
</dbReference>